<dbReference type="RefSeq" id="WP_032925789.1">
    <property type="nucleotide sequence ID" value="NZ_CP033367.1"/>
</dbReference>
<dbReference type="Pfam" id="PF09019">
    <property type="entry name" value="EcoRII-C"/>
    <property type="match status" value="1"/>
</dbReference>
<sequence length="467" mass="52970">MITQTGFAFQQSGADADLLTRLLEKADLVLIKKLSNNDRQWAHEKIDDDGRVIPGKRKNNQAGVYIPHEQRDSGFFPPLQVKDRAGADGDEIREVFFRTVWPQSGVEEREDTRLVHYTRKGQETHLTRVPKPAFADLLPASFLVMGRMNDRKETFFECLTIDSDSDEATLLADILNLQPDFLIDIFEPNERKKAELERILDFAEQVIAAWLAGNITSFAHDNASMPPTIDLARMARNSFLSKYRLETINPFKLEAPGDVLREISRMIEWDLFREYQRRERSVELVRLVLGDEPKEVGASAIIRKLIDELPSIDALMLSASQQRKSRAGYSYEHHIEAMLGDGNIPFEKQVILASKKRPDFILPSLAFIDSGKAGSETGLILSAKTTLRERWKQVEREKGSRPLFLTTVDENIAGSVIEDMASIGVSLVIPESLRKAKETEYDGHSNVLSFRDFCENAVRPHLTNWTA</sequence>
<protein>
    <submittedName>
        <fullName evidence="2">Restriction endonuclease</fullName>
    </submittedName>
</protein>
<proteinExistence type="predicted"/>
<dbReference type="Proteomes" id="UP000503017">
    <property type="component" value="Chromosome"/>
</dbReference>
<reference evidence="2 3" key="1">
    <citation type="submission" date="2018-10" db="EMBL/GenBank/DDBJ databases">
        <authorList>
            <person name="Perry B.J."/>
            <person name="Sullivan J.T."/>
            <person name="Murphy R.J.T."/>
            <person name="Ramsay J.P."/>
            <person name="Ronson C.W."/>
        </authorList>
    </citation>
    <scope>NUCLEOTIDE SEQUENCE [LARGE SCALE GENOMIC DNA]</scope>
    <source>
        <strain evidence="2 3">R88b</strain>
    </source>
</reference>
<dbReference type="InterPro" id="IPR011335">
    <property type="entry name" value="Restrct_endonuc-II-like"/>
</dbReference>
<dbReference type="InterPro" id="IPR015300">
    <property type="entry name" value="DNA-bd_pseudobarrel_sf"/>
</dbReference>
<evidence type="ECO:0000259" key="1">
    <source>
        <dbReference type="Pfam" id="PF09019"/>
    </source>
</evidence>
<dbReference type="SUPFAM" id="SSF52980">
    <property type="entry name" value="Restriction endonuclease-like"/>
    <property type="match status" value="1"/>
</dbReference>
<dbReference type="GO" id="GO:0009036">
    <property type="term" value="F:type II site-specific deoxyribonuclease activity"/>
    <property type="evidence" value="ECO:0007669"/>
    <property type="project" value="InterPro"/>
</dbReference>
<dbReference type="InterPro" id="IPR015109">
    <property type="entry name" value="Restrct_endonuc_II_EcoRII_C"/>
</dbReference>
<feature type="domain" description="Restriction endonuclease type II EcoRII C-terminal" evidence="1">
    <location>
        <begin position="304"/>
        <end position="453"/>
    </location>
</feature>
<accession>A0A6M7WDI5</accession>
<dbReference type="EMBL" id="CP033367">
    <property type="protein sequence ID" value="QKD00552.1"/>
    <property type="molecule type" value="Genomic_DNA"/>
</dbReference>
<keyword evidence="2" id="KW-0378">Hydrolase</keyword>
<name>A0A6M7WDI5_RHILI</name>
<evidence type="ECO:0000313" key="2">
    <source>
        <dbReference type="EMBL" id="QKD00552.1"/>
    </source>
</evidence>
<organism evidence="2 3">
    <name type="scientific">Mesorhizobium loti R88b</name>
    <dbReference type="NCBI Taxonomy" id="935548"/>
    <lineage>
        <taxon>Bacteria</taxon>
        <taxon>Pseudomonadati</taxon>
        <taxon>Pseudomonadota</taxon>
        <taxon>Alphaproteobacteria</taxon>
        <taxon>Hyphomicrobiales</taxon>
        <taxon>Phyllobacteriaceae</taxon>
        <taxon>Mesorhizobium</taxon>
    </lineage>
</organism>
<evidence type="ECO:0000313" key="3">
    <source>
        <dbReference type="Proteomes" id="UP000503017"/>
    </source>
</evidence>
<dbReference type="AlphaFoldDB" id="A0A6M7WDI5"/>
<dbReference type="Gene3D" id="2.40.330.10">
    <property type="entry name" value="DNA-binding pseudobarrel domain"/>
    <property type="match status" value="1"/>
</dbReference>
<dbReference type="Gene3D" id="3.40.91.80">
    <property type="match status" value="1"/>
</dbReference>
<keyword evidence="2" id="KW-0540">Nuclease</keyword>
<dbReference type="GO" id="GO:0009307">
    <property type="term" value="P:DNA restriction-modification system"/>
    <property type="evidence" value="ECO:0007669"/>
    <property type="project" value="InterPro"/>
</dbReference>
<dbReference type="REBASE" id="394984">
    <property type="entry name" value="MloR88ORF2895P"/>
</dbReference>
<dbReference type="InterPro" id="IPR038365">
    <property type="entry name" value="EcoRII_C_sf"/>
</dbReference>
<gene>
    <name evidence="2" type="ORF">EB235_02905</name>
</gene>
<keyword evidence="2" id="KW-0255">Endonuclease</keyword>
<dbReference type="GO" id="GO:0003677">
    <property type="term" value="F:DNA binding"/>
    <property type="evidence" value="ECO:0007669"/>
    <property type="project" value="InterPro"/>
</dbReference>